<protein>
    <submittedName>
        <fullName evidence="2">Uncharacterized protein</fullName>
    </submittedName>
</protein>
<dbReference type="EMBL" id="KI669240">
    <property type="protein sequence ID" value="ETN68579.1"/>
    <property type="molecule type" value="Genomic_DNA"/>
</dbReference>
<proteinExistence type="predicted"/>
<name>W2SG28_NECAM</name>
<evidence type="ECO:0000256" key="1">
    <source>
        <dbReference type="SAM" id="MobiDB-lite"/>
    </source>
</evidence>
<dbReference type="KEGG" id="nai:NECAME_05543"/>
<organism evidence="2 3">
    <name type="scientific">Necator americanus</name>
    <name type="common">Human hookworm</name>
    <dbReference type="NCBI Taxonomy" id="51031"/>
    <lineage>
        <taxon>Eukaryota</taxon>
        <taxon>Metazoa</taxon>
        <taxon>Ecdysozoa</taxon>
        <taxon>Nematoda</taxon>
        <taxon>Chromadorea</taxon>
        <taxon>Rhabditida</taxon>
        <taxon>Rhabditina</taxon>
        <taxon>Rhabditomorpha</taxon>
        <taxon>Strongyloidea</taxon>
        <taxon>Ancylostomatidae</taxon>
        <taxon>Bunostominae</taxon>
        <taxon>Necator</taxon>
    </lineage>
</organism>
<evidence type="ECO:0000313" key="2">
    <source>
        <dbReference type="EMBL" id="ETN68579.1"/>
    </source>
</evidence>
<gene>
    <name evidence="2" type="ORF">NECAME_05543</name>
</gene>
<dbReference type="AlphaFoldDB" id="W2SG28"/>
<feature type="region of interest" description="Disordered" evidence="1">
    <location>
        <begin position="1"/>
        <end position="76"/>
    </location>
</feature>
<sequence length="108" mass="11686">MENSGVCTSKKRHPRRRVADNISRSPASSSGNPNADSPATKLLAALSRAQGKSAPDTLLCPTKHGAHGPRPKIDPIISKLKPESKRKGGLQNQVSFNTFFHIRLKYSA</sequence>
<dbReference type="Proteomes" id="UP000053676">
    <property type="component" value="Unassembled WGS sequence"/>
</dbReference>
<reference evidence="3" key="1">
    <citation type="journal article" date="2014" name="Nat. Genet.">
        <title>Genome of the human hookworm Necator americanus.</title>
        <authorList>
            <person name="Tang Y.T."/>
            <person name="Gao X."/>
            <person name="Rosa B.A."/>
            <person name="Abubucker S."/>
            <person name="Hallsworth-Pepin K."/>
            <person name="Martin J."/>
            <person name="Tyagi R."/>
            <person name="Heizer E."/>
            <person name="Zhang X."/>
            <person name="Bhonagiri-Palsikar V."/>
            <person name="Minx P."/>
            <person name="Warren W.C."/>
            <person name="Wang Q."/>
            <person name="Zhan B."/>
            <person name="Hotez P.J."/>
            <person name="Sternberg P.W."/>
            <person name="Dougall A."/>
            <person name="Gaze S.T."/>
            <person name="Mulvenna J."/>
            <person name="Sotillo J."/>
            <person name="Ranganathan S."/>
            <person name="Rabelo E.M."/>
            <person name="Wilson R.K."/>
            <person name="Felgner P.L."/>
            <person name="Bethony J."/>
            <person name="Hawdon J.M."/>
            <person name="Gasser R.B."/>
            <person name="Loukas A."/>
            <person name="Mitreva M."/>
        </authorList>
    </citation>
    <scope>NUCLEOTIDE SEQUENCE [LARGE SCALE GENOMIC DNA]</scope>
</reference>
<keyword evidence="3" id="KW-1185">Reference proteome</keyword>
<dbReference type="STRING" id="51031.W2SG28"/>
<evidence type="ECO:0000313" key="3">
    <source>
        <dbReference type="Proteomes" id="UP000053676"/>
    </source>
</evidence>
<accession>W2SG28</accession>
<feature type="compositionally biased region" description="Polar residues" evidence="1">
    <location>
        <begin position="22"/>
        <end position="37"/>
    </location>
</feature>